<comment type="similarity">
    <text evidence="1">Belongs to the RRF family.</text>
</comment>
<dbReference type="SUPFAM" id="SSF55194">
    <property type="entry name" value="Ribosome recycling factor, RRF"/>
    <property type="match status" value="1"/>
</dbReference>
<dbReference type="InterPro" id="IPR036191">
    <property type="entry name" value="RRF_sf"/>
</dbReference>
<evidence type="ECO:0000259" key="5">
    <source>
        <dbReference type="Pfam" id="PF01765"/>
    </source>
</evidence>
<gene>
    <name evidence="6" type="ORF">GMARGA_LOCUS759</name>
</gene>
<evidence type="ECO:0000313" key="6">
    <source>
        <dbReference type="EMBL" id="CAG8470636.1"/>
    </source>
</evidence>
<dbReference type="Gene3D" id="1.10.132.20">
    <property type="entry name" value="Ribosome-recycling factor"/>
    <property type="match status" value="1"/>
</dbReference>
<evidence type="ECO:0000256" key="3">
    <source>
        <dbReference type="ARBA" id="ARBA00024909"/>
    </source>
</evidence>
<name>A0ABM8VXE5_GIGMA</name>
<keyword evidence="4" id="KW-0175">Coiled coil</keyword>
<dbReference type="InterPro" id="IPR023584">
    <property type="entry name" value="Ribosome_recyc_fac_dom"/>
</dbReference>
<dbReference type="Gene3D" id="3.30.1360.40">
    <property type="match status" value="1"/>
</dbReference>
<protein>
    <submittedName>
        <fullName evidence="6">17638_t:CDS:1</fullName>
    </submittedName>
</protein>
<feature type="domain" description="Ribosome recycling factor" evidence="5">
    <location>
        <begin position="463"/>
        <end position="619"/>
    </location>
</feature>
<keyword evidence="2" id="KW-0648">Protein biosynthesis</keyword>
<evidence type="ECO:0000256" key="2">
    <source>
        <dbReference type="ARBA" id="ARBA00022917"/>
    </source>
</evidence>
<proteinExistence type="inferred from homology"/>
<dbReference type="Pfam" id="PF01765">
    <property type="entry name" value="RRF"/>
    <property type="match status" value="1"/>
</dbReference>
<dbReference type="Proteomes" id="UP000789901">
    <property type="component" value="Unassembled WGS sequence"/>
</dbReference>
<sequence>MEYGEVPPLILQRAARNGKLFHQTIQDFFQTGQYPPLVDLVLITTLSKLERKIHETINFLKKEPLNSFCGSEKLYYAFHKGELLATYVDLEFQDCIVELKTSNIRADESPVARLIFEIQLLIHTGQGVVFNQFQASSRLLKILDILIDLARNDNNYSPAVKKNIIKEIIKNKAPVVEIREIDYQVPSFEEFAKTYQENEQTNRFYEDIFQAEVLQGSQYGPGNSQSQLGANTGVFGVVGKETHSGRTMGNNQVVNYIRFHLNRQLTYANGRFSRIDFIDRSPFNNIQVGDTLKIDLDKVSNRNCNYKFSACDVAERGSVNLGNLTKKEEMAGKTAVGLFTAGANILCPELGELMTDVGRVGGFSAEIFGNLSGNKELEKLGEIVQTGAGVGSSANRVVNKVWGGREGHRESCIINCQEGNDLGEIASVASSVAEVAKFIVKKEEIKKKNAELLEKELKVFLGKLDKIRSNQISLEALRELTIKYQGEKKPLKTIANFRISPSNELVVQSLEPKFISLIIEPIKQQGYKLTGSTKNEAYFTLSSSGETREKLIRDVKTITEEGKVAFRKVRQNIREKIGDLTKKGLSVDQKRKCEIQTDELGKIYQEKLIRAEQKKIQELGKI</sequence>
<evidence type="ECO:0000256" key="4">
    <source>
        <dbReference type="SAM" id="Coils"/>
    </source>
</evidence>
<organism evidence="6 7">
    <name type="scientific">Gigaspora margarita</name>
    <dbReference type="NCBI Taxonomy" id="4874"/>
    <lineage>
        <taxon>Eukaryota</taxon>
        <taxon>Fungi</taxon>
        <taxon>Fungi incertae sedis</taxon>
        <taxon>Mucoromycota</taxon>
        <taxon>Glomeromycotina</taxon>
        <taxon>Glomeromycetes</taxon>
        <taxon>Diversisporales</taxon>
        <taxon>Gigasporaceae</taxon>
        <taxon>Gigaspora</taxon>
    </lineage>
</organism>
<evidence type="ECO:0000313" key="7">
    <source>
        <dbReference type="Proteomes" id="UP000789901"/>
    </source>
</evidence>
<comment type="function">
    <text evidence="3">Necessary for protein synthesis in mitochondria. Functions as a ribosome recycling factor in mitochondria.</text>
</comment>
<dbReference type="InterPro" id="IPR002661">
    <property type="entry name" value="Ribosome_recyc_fac"/>
</dbReference>
<dbReference type="PANTHER" id="PTHR20982">
    <property type="entry name" value="RIBOSOME RECYCLING FACTOR"/>
    <property type="match status" value="1"/>
</dbReference>
<evidence type="ECO:0000256" key="1">
    <source>
        <dbReference type="ARBA" id="ARBA00005912"/>
    </source>
</evidence>
<dbReference type="PANTHER" id="PTHR20982:SF3">
    <property type="entry name" value="MITOCHONDRIAL RIBOSOME RECYCLING FACTOR PSEUDO 1"/>
    <property type="match status" value="1"/>
</dbReference>
<comment type="caution">
    <text evidence="6">The sequence shown here is derived from an EMBL/GenBank/DDBJ whole genome shotgun (WGS) entry which is preliminary data.</text>
</comment>
<reference evidence="6 7" key="1">
    <citation type="submission" date="2021-06" db="EMBL/GenBank/DDBJ databases">
        <authorList>
            <person name="Kallberg Y."/>
            <person name="Tangrot J."/>
            <person name="Rosling A."/>
        </authorList>
    </citation>
    <scope>NUCLEOTIDE SEQUENCE [LARGE SCALE GENOMIC DNA]</scope>
    <source>
        <strain evidence="6 7">120-4 pot B 10/14</strain>
    </source>
</reference>
<dbReference type="EMBL" id="CAJVQB010000148">
    <property type="protein sequence ID" value="CAG8470636.1"/>
    <property type="molecule type" value="Genomic_DNA"/>
</dbReference>
<feature type="coiled-coil region" evidence="4">
    <location>
        <begin position="435"/>
        <end position="470"/>
    </location>
</feature>
<accession>A0ABM8VXE5</accession>
<keyword evidence="7" id="KW-1185">Reference proteome</keyword>